<evidence type="ECO:0000256" key="3">
    <source>
        <dbReference type="ARBA" id="ARBA00022490"/>
    </source>
</evidence>
<feature type="active site" description="Nucleophile; methyl group acceptor" evidence="9">
    <location>
        <position position="132"/>
    </location>
</feature>
<dbReference type="InterPro" id="IPR014048">
    <property type="entry name" value="MethylDNA_cys_MeTrfase_DNA-bd"/>
</dbReference>
<protein>
    <recommendedName>
        <fullName evidence="9">Methylated-DNA--protein-cysteine methyltransferase</fullName>
        <ecNumber evidence="9">2.1.1.63</ecNumber>
    </recommendedName>
    <alternativeName>
        <fullName evidence="9">6-O-methylguanine-DNA methyltransferase</fullName>
        <shortName evidence="9">MGMT</shortName>
    </alternativeName>
    <alternativeName>
        <fullName evidence="9">O-6-methylguanine-DNA-alkyltransferase</fullName>
    </alternativeName>
</protein>
<dbReference type="InterPro" id="IPR001497">
    <property type="entry name" value="MethylDNA_cys_MeTrfase_AS"/>
</dbReference>
<dbReference type="InterPro" id="IPR036631">
    <property type="entry name" value="MGMT_N_sf"/>
</dbReference>
<keyword evidence="7 9" id="KW-0234">DNA repair</keyword>
<dbReference type="PANTHER" id="PTHR10815">
    <property type="entry name" value="METHYLATED-DNA--PROTEIN-CYSTEINE METHYLTRANSFERASE"/>
    <property type="match status" value="1"/>
</dbReference>
<comment type="catalytic activity">
    <reaction evidence="1 9">
        <text>a 4-O-methyl-thymidine in DNA + L-cysteinyl-[protein] = a thymidine in DNA + S-methyl-L-cysteinyl-[protein]</text>
        <dbReference type="Rhea" id="RHEA:53428"/>
        <dbReference type="Rhea" id="RHEA-COMP:10131"/>
        <dbReference type="Rhea" id="RHEA-COMP:10132"/>
        <dbReference type="Rhea" id="RHEA-COMP:13555"/>
        <dbReference type="Rhea" id="RHEA-COMP:13556"/>
        <dbReference type="ChEBI" id="CHEBI:29950"/>
        <dbReference type="ChEBI" id="CHEBI:82612"/>
        <dbReference type="ChEBI" id="CHEBI:137386"/>
        <dbReference type="ChEBI" id="CHEBI:137387"/>
        <dbReference type="EC" id="2.1.1.63"/>
    </reaction>
</comment>
<evidence type="ECO:0000259" key="10">
    <source>
        <dbReference type="Pfam" id="PF01035"/>
    </source>
</evidence>
<keyword evidence="6 9" id="KW-0227">DNA damage</keyword>
<dbReference type="CDD" id="cd06445">
    <property type="entry name" value="ATase"/>
    <property type="match status" value="1"/>
</dbReference>
<dbReference type="SUPFAM" id="SSF53155">
    <property type="entry name" value="Methylated DNA-protein cysteine methyltransferase domain"/>
    <property type="match status" value="1"/>
</dbReference>
<dbReference type="PANTHER" id="PTHR10815:SF5">
    <property type="entry name" value="METHYLATED-DNA--PROTEIN-CYSTEINE METHYLTRANSFERASE"/>
    <property type="match status" value="1"/>
</dbReference>
<dbReference type="AlphaFoldDB" id="A0AAF0YMB4"/>
<evidence type="ECO:0000256" key="4">
    <source>
        <dbReference type="ARBA" id="ARBA00022603"/>
    </source>
</evidence>
<evidence type="ECO:0000313" key="12">
    <source>
        <dbReference type="Proteomes" id="UP000243626"/>
    </source>
</evidence>
<dbReference type="FunFam" id="1.10.10.10:FF:000214">
    <property type="entry name" value="Methylated-DNA--protein-cysteine methyltransferase"/>
    <property type="match status" value="1"/>
</dbReference>
<name>A0AAF0YMB4_9STAP</name>
<evidence type="ECO:0000256" key="8">
    <source>
        <dbReference type="ARBA" id="ARBA00049348"/>
    </source>
</evidence>
<sequence length="170" mass="19668">MKKINNIKKNTGLDYAVYEFPFGLLKIGYKKSVLTMVKKIDETSDYGRKTEFTERVYREIMEYLNGERISFDITYNLEGTDFQKRVWNELARIPYGETRTYKEIATRVGNVNASRAVGMANNKNPLMIIVPCHRVVGTNGRLIGYAGGIEMKKELLDMEEKVIMEVVRKH</sequence>
<keyword evidence="12" id="KW-1185">Reference proteome</keyword>
<dbReference type="EMBL" id="CP136964">
    <property type="protein sequence ID" value="WOS96865.1"/>
    <property type="molecule type" value="Genomic_DNA"/>
</dbReference>
<organism evidence="11 12">
    <name type="scientific">Nosocomiicoccus massiliensis</name>
    <dbReference type="NCBI Taxonomy" id="1232430"/>
    <lineage>
        <taxon>Bacteria</taxon>
        <taxon>Bacillati</taxon>
        <taxon>Bacillota</taxon>
        <taxon>Bacilli</taxon>
        <taxon>Bacillales</taxon>
        <taxon>Staphylococcaceae</taxon>
        <taxon>Nosocomiicoccus</taxon>
    </lineage>
</organism>
<dbReference type="PROSITE" id="PS00374">
    <property type="entry name" value="MGMT"/>
    <property type="match status" value="1"/>
</dbReference>
<evidence type="ECO:0000256" key="9">
    <source>
        <dbReference type="HAMAP-Rule" id="MF_00772"/>
    </source>
</evidence>
<dbReference type="GO" id="GO:0003908">
    <property type="term" value="F:methylated-DNA-[protein]-cysteine S-methyltransferase activity"/>
    <property type="evidence" value="ECO:0007669"/>
    <property type="project" value="UniProtKB-UniRule"/>
</dbReference>
<dbReference type="RefSeq" id="WP_219718736.1">
    <property type="nucleotide sequence ID" value="NZ_CP136964.1"/>
</dbReference>
<keyword evidence="4 9" id="KW-0489">Methyltransferase</keyword>
<comment type="subcellular location">
    <subcellularLocation>
        <location evidence="9">Cytoplasm</location>
    </subcellularLocation>
</comment>
<keyword evidence="3 9" id="KW-0963">Cytoplasm</keyword>
<dbReference type="GO" id="GO:0006307">
    <property type="term" value="P:DNA alkylation repair"/>
    <property type="evidence" value="ECO:0007669"/>
    <property type="project" value="UniProtKB-UniRule"/>
</dbReference>
<evidence type="ECO:0000313" key="11">
    <source>
        <dbReference type="EMBL" id="WOS96865.1"/>
    </source>
</evidence>
<dbReference type="GO" id="GO:0032259">
    <property type="term" value="P:methylation"/>
    <property type="evidence" value="ECO:0007669"/>
    <property type="project" value="UniProtKB-KW"/>
</dbReference>
<dbReference type="HAMAP" id="MF_00772">
    <property type="entry name" value="OGT"/>
    <property type="match status" value="1"/>
</dbReference>
<dbReference type="Proteomes" id="UP000243626">
    <property type="component" value="Chromosome"/>
</dbReference>
<comment type="similarity">
    <text evidence="2 9">Belongs to the MGMT family.</text>
</comment>
<dbReference type="GO" id="GO:0005737">
    <property type="term" value="C:cytoplasm"/>
    <property type="evidence" value="ECO:0007669"/>
    <property type="project" value="UniProtKB-SubCell"/>
</dbReference>
<dbReference type="InterPro" id="IPR023546">
    <property type="entry name" value="MGMT"/>
</dbReference>
<dbReference type="KEGG" id="nmy:CJ229_003910"/>
<dbReference type="Gene3D" id="1.10.10.10">
    <property type="entry name" value="Winged helix-like DNA-binding domain superfamily/Winged helix DNA-binding domain"/>
    <property type="match status" value="1"/>
</dbReference>
<keyword evidence="5 9" id="KW-0808">Transferase</keyword>
<gene>
    <name evidence="11" type="ORF">CJ229_003910</name>
</gene>
<reference evidence="12" key="1">
    <citation type="submission" date="2017-09" db="EMBL/GenBank/DDBJ databases">
        <title>Bacterial strain isolated from the female urinary microbiota.</title>
        <authorList>
            <person name="Thomas-White K."/>
            <person name="Kumar N."/>
            <person name="Forster S."/>
            <person name="Putonti C."/>
            <person name="Lawley T."/>
            <person name="Wolfe A.J."/>
        </authorList>
    </citation>
    <scope>NUCLEOTIDE SEQUENCE [LARGE SCALE GENOMIC DNA]</scope>
    <source>
        <strain evidence="12">UMB0959</strain>
    </source>
</reference>
<evidence type="ECO:0000256" key="1">
    <source>
        <dbReference type="ARBA" id="ARBA00001286"/>
    </source>
</evidence>
<evidence type="ECO:0000256" key="2">
    <source>
        <dbReference type="ARBA" id="ARBA00008711"/>
    </source>
</evidence>
<evidence type="ECO:0000256" key="5">
    <source>
        <dbReference type="ARBA" id="ARBA00022679"/>
    </source>
</evidence>
<dbReference type="Pfam" id="PF01035">
    <property type="entry name" value="DNA_binding_1"/>
    <property type="match status" value="1"/>
</dbReference>
<dbReference type="EC" id="2.1.1.63" evidence="9"/>
<dbReference type="InterPro" id="IPR036388">
    <property type="entry name" value="WH-like_DNA-bd_sf"/>
</dbReference>
<evidence type="ECO:0000256" key="6">
    <source>
        <dbReference type="ARBA" id="ARBA00022763"/>
    </source>
</evidence>
<evidence type="ECO:0000256" key="7">
    <source>
        <dbReference type="ARBA" id="ARBA00023204"/>
    </source>
</evidence>
<comment type="catalytic activity">
    <reaction evidence="8 9">
        <text>a 6-O-methyl-2'-deoxyguanosine in DNA + L-cysteinyl-[protein] = S-methyl-L-cysteinyl-[protein] + a 2'-deoxyguanosine in DNA</text>
        <dbReference type="Rhea" id="RHEA:24000"/>
        <dbReference type="Rhea" id="RHEA-COMP:10131"/>
        <dbReference type="Rhea" id="RHEA-COMP:10132"/>
        <dbReference type="Rhea" id="RHEA-COMP:11367"/>
        <dbReference type="Rhea" id="RHEA-COMP:11368"/>
        <dbReference type="ChEBI" id="CHEBI:29950"/>
        <dbReference type="ChEBI" id="CHEBI:82612"/>
        <dbReference type="ChEBI" id="CHEBI:85445"/>
        <dbReference type="ChEBI" id="CHEBI:85448"/>
        <dbReference type="EC" id="2.1.1.63"/>
    </reaction>
</comment>
<accession>A0AAF0YMB4</accession>
<dbReference type="NCBIfam" id="TIGR00589">
    <property type="entry name" value="ogt"/>
    <property type="match status" value="1"/>
</dbReference>
<comment type="function">
    <text evidence="9">Involved in the cellular defense against the biological effects of O6-methylguanine (O6-MeG) and O4-methylthymine (O4-MeT) in DNA. Repairs the methylated nucleobase in DNA by stoichiometrically transferring the methyl group to a cysteine residue in the enzyme. This is a suicide reaction: the enzyme is irreversibly inactivated.</text>
</comment>
<feature type="domain" description="Methylated-DNA-[protein]-cysteine S-methyltransferase DNA binding" evidence="10">
    <location>
        <begin position="81"/>
        <end position="160"/>
    </location>
</feature>
<dbReference type="SUPFAM" id="SSF46767">
    <property type="entry name" value="Methylated DNA-protein cysteine methyltransferase, C-terminal domain"/>
    <property type="match status" value="1"/>
</dbReference>
<dbReference type="InterPro" id="IPR036217">
    <property type="entry name" value="MethylDNA_cys_MeTrfase_DNAb"/>
</dbReference>
<reference evidence="11 12" key="2">
    <citation type="submission" date="2023-10" db="EMBL/GenBank/DDBJ databases">
        <authorList>
            <person name="Choi B."/>
        </authorList>
    </citation>
    <scope>NUCLEOTIDE SEQUENCE [LARGE SCALE GENOMIC DNA]</scope>
    <source>
        <strain evidence="11 12">UMB0959</strain>
    </source>
</reference>
<comment type="miscellaneous">
    <text evidence="9">This enzyme catalyzes only one turnover and therefore is not strictly catalytic. According to one definition, an enzyme is a biocatalyst that acts repeatedly and over many reaction cycles.</text>
</comment>
<proteinExistence type="inferred from homology"/>